<dbReference type="EMBL" id="JARQWQ010000032">
    <property type="protein sequence ID" value="KAK2561606.1"/>
    <property type="molecule type" value="Genomic_DNA"/>
</dbReference>
<keyword evidence="10" id="KW-0812">Transmembrane</keyword>
<keyword evidence="2" id="KW-0964">Secreted</keyword>
<keyword evidence="7" id="KW-0325">Glycoprotein</keyword>
<evidence type="ECO:0000256" key="10">
    <source>
        <dbReference type="SAM" id="Phobius"/>
    </source>
</evidence>
<evidence type="ECO:0000256" key="3">
    <source>
        <dbReference type="ARBA" id="ARBA00022536"/>
    </source>
</evidence>
<organism evidence="12 13">
    <name type="scientific">Acropora cervicornis</name>
    <name type="common">Staghorn coral</name>
    <dbReference type="NCBI Taxonomy" id="6130"/>
    <lineage>
        <taxon>Eukaryota</taxon>
        <taxon>Metazoa</taxon>
        <taxon>Cnidaria</taxon>
        <taxon>Anthozoa</taxon>
        <taxon>Hexacorallia</taxon>
        <taxon>Scleractinia</taxon>
        <taxon>Astrocoeniina</taxon>
        <taxon>Acroporidae</taxon>
        <taxon>Acropora</taxon>
    </lineage>
</organism>
<keyword evidence="10" id="KW-0472">Membrane</keyword>
<dbReference type="PROSITE" id="PS01187">
    <property type="entry name" value="EGF_CA"/>
    <property type="match status" value="1"/>
</dbReference>
<feature type="transmembrane region" description="Helical" evidence="10">
    <location>
        <begin position="166"/>
        <end position="188"/>
    </location>
</feature>
<dbReference type="InterPro" id="IPR024731">
    <property type="entry name" value="NELL2-like_EGF"/>
</dbReference>
<proteinExistence type="predicted"/>
<keyword evidence="3 8" id="KW-0245">EGF-like domain</keyword>
<dbReference type="SMART" id="SM00179">
    <property type="entry name" value="EGF_CA"/>
    <property type="match status" value="4"/>
</dbReference>
<feature type="domain" description="EGF-like" evidence="11">
    <location>
        <begin position="78"/>
        <end position="112"/>
    </location>
</feature>
<dbReference type="InterPro" id="IPR049883">
    <property type="entry name" value="NOTCH1_EGF-like"/>
</dbReference>
<dbReference type="InterPro" id="IPR001881">
    <property type="entry name" value="EGF-like_Ca-bd_dom"/>
</dbReference>
<dbReference type="InterPro" id="IPR018097">
    <property type="entry name" value="EGF_Ca-bd_CS"/>
</dbReference>
<reference evidence="12" key="1">
    <citation type="journal article" date="2023" name="G3 (Bethesda)">
        <title>Whole genome assembly and annotation of the endangered Caribbean coral Acropora cervicornis.</title>
        <authorList>
            <person name="Selwyn J.D."/>
            <person name="Vollmer S.V."/>
        </authorList>
    </citation>
    <scope>NUCLEOTIDE SEQUENCE</scope>
    <source>
        <strain evidence="12">K2</strain>
    </source>
</reference>
<dbReference type="Pfam" id="PF07645">
    <property type="entry name" value="EGF_CA"/>
    <property type="match status" value="3"/>
</dbReference>
<comment type="caution">
    <text evidence="12">The sequence shown here is derived from an EMBL/GenBank/DDBJ whole genome shotgun (WGS) entry which is preliminary data.</text>
</comment>
<keyword evidence="13" id="KW-1185">Reference proteome</keyword>
<dbReference type="InterPro" id="IPR000742">
    <property type="entry name" value="EGF"/>
</dbReference>
<evidence type="ECO:0000259" key="11">
    <source>
        <dbReference type="PROSITE" id="PS50026"/>
    </source>
</evidence>
<evidence type="ECO:0000256" key="2">
    <source>
        <dbReference type="ARBA" id="ARBA00022525"/>
    </source>
</evidence>
<dbReference type="InterPro" id="IPR051586">
    <property type="entry name" value="PKC-binding_NELL"/>
</dbReference>
<evidence type="ECO:0000313" key="12">
    <source>
        <dbReference type="EMBL" id="KAK2561606.1"/>
    </source>
</evidence>
<evidence type="ECO:0000256" key="4">
    <source>
        <dbReference type="ARBA" id="ARBA00022729"/>
    </source>
</evidence>
<comment type="caution">
    <text evidence="8">Lacks conserved residue(s) required for the propagation of feature annotation.</text>
</comment>
<dbReference type="Gene3D" id="2.10.25.10">
    <property type="entry name" value="Laminin"/>
    <property type="match status" value="4"/>
</dbReference>
<dbReference type="SUPFAM" id="SSF57196">
    <property type="entry name" value="EGF/Laminin"/>
    <property type="match status" value="1"/>
</dbReference>
<dbReference type="PANTHER" id="PTHR24042:SF5">
    <property type="entry name" value="EGF-LIKE CALCIUM-BINDING DOMAIN-CONTAINING PROTEIN"/>
    <property type="match status" value="1"/>
</dbReference>
<protein>
    <submittedName>
        <fullName evidence="12">Pro-epidermal growth factor</fullName>
    </submittedName>
</protein>
<gene>
    <name evidence="12" type="ORF">P5673_015592</name>
</gene>
<evidence type="ECO:0000256" key="7">
    <source>
        <dbReference type="ARBA" id="ARBA00023180"/>
    </source>
</evidence>
<dbReference type="Proteomes" id="UP001249851">
    <property type="component" value="Unassembled WGS sequence"/>
</dbReference>
<name>A0AAD9QIM9_ACRCE</name>
<dbReference type="PROSITE" id="PS01186">
    <property type="entry name" value="EGF_2"/>
    <property type="match status" value="1"/>
</dbReference>
<dbReference type="CDD" id="cd00054">
    <property type="entry name" value="EGF_CA"/>
    <property type="match status" value="2"/>
</dbReference>
<dbReference type="PROSITE" id="PS00010">
    <property type="entry name" value="ASX_HYDROXYL"/>
    <property type="match status" value="2"/>
</dbReference>
<dbReference type="AlphaFoldDB" id="A0AAD9QIM9"/>
<dbReference type="SMART" id="SM00181">
    <property type="entry name" value="EGF"/>
    <property type="match status" value="3"/>
</dbReference>
<evidence type="ECO:0000256" key="8">
    <source>
        <dbReference type="PROSITE-ProRule" id="PRU00076"/>
    </source>
</evidence>
<evidence type="ECO:0000313" key="13">
    <source>
        <dbReference type="Proteomes" id="UP001249851"/>
    </source>
</evidence>
<evidence type="ECO:0000256" key="5">
    <source>
        <dbReference type="ARBA" id="ARBA00022737"/>
    </source>
</evidence>
<dbReference type="GO" id="GO:0005509">
    <property type="term" value="F:calcium ion binding"/>
    <property type="evidence" value="ECO:0007669"/>
    <property type="project" value="InterPro"/>
</dbReference>
<accession>A0AAD9QIM9</accession>
<dbReference type="InterPro" id="IPR009030">
    <property type="entry name" value="Growth_fac_rcpt_cys_sf"/>
</dbReference>
<keyword evidence="4" id="KW-0732">Signal</keyword>
<keyword evidence="6" id="KW-1015">Disulfide bond</keyword>
<comment type="subcellular location">
    <subcellularLocation>
        <location evidence="1">Secreted</location>
    </subcellularLocation>
</comment>
<evidence type="ECO:0000256" key="6">
    <source>
        <dbReference type="ARBA" id="ARBA00023157"/>
    </source>
</evidence>
<dbReference type="InterPro" id="IPR000152">
    <property type="entry name" value="EGF-type_Asp/Asn_hydroxyl_site"/>
</dbReference>
<evidence type="ECO:0000256" key="9">
    <source>
        <dbReference type="SAM" id="MobiDB-lite"/>
    </source>
</evidence>
<keyword evidence="10" id="KW-1133">Transmembrane helix</keyword>
<dbReference type="PANTHER" id="PTHR24042">
    <property type="entry name" value="NEL HOMOLOG"/>
    <property type="match status" value="1"/>
</dbReference>
<sequence>MEENDCDDEAVCTNTLQGYNCRCATVGFTGNGKECIDIDECEGENFCAPVGGKCVNEQGKYRCECIKGYEGNGKICKDIDECKNHDCGGEGVCTNTQGSFKCDCDFDIDECYSGNHTCDTMEHGYCVNVKKFLPQDPGYECVCDSGYKKVGSACVKRGSTLELVKYIGVIVGGFLGGLLLIIVGTLWLRKRMRLKLEAQQLLENTLMAPVVPMPPPVDFASLDMPPPEKTLEWEDDDDEEG</sequence>
<dbReference type="PROSITE" id="PS50026">
    <property type="entry name" value="EGF_3"/>
    <property type="match status" value="2"/>
</dbReference>
<dbReference type="GO" id="GO:0008201">
    <property type="term" value="F:heparin binding"/>
    <property type="evidence" value="ECO:0007669"/>
    <property type="project" value="TreeGrafter"/>
</dbReference>
<keyword evidence="5" id="KW-0677">Repeat</keyword>
<dbReference type="FunFam" id="2.10.25.10:FF:000014">
    <property type="entry name" value="Latent-transforming growth factor beta-binding protein 3"/>
    <property type="match status" value="1"/>
</dbReference>
<dbReference type="Pfam" id="PF12947">
    <property type="entry name" value="EGF_3"/>
    <property type="match status" value="1"/>
</dbReference>
<evidence type="ECO:0000256" key="1">
    <source>
        <dbReference type="ARBA" id="ARBA00004613"/>
    </source>
</evidence>
<dbReference type="SUPFAM" id="SSF57184">
    <property type="entry name" value="Growth factor receptor domain"/>
    <property type="match status" value="1"/>
</dbReference>
<feature type="region of interest" description="Disordered" evidence="9">
    <location>
        <begin position="221"/>
        <end position="241"/>
    </location>
</feature>
<feature type="domain" description="EGF-like" evidence="11">
    <location>
        <begin position="37"/>
        <end position="77"/>
    </location>
</feature>
<dbReference type="GO" id="GO:0005615">
    <property type="term" value="C:extracellular space"/>
    <property type="evidence" value="ECO:0007669"/>
    <property type="project" value="TreeGrafter"/>
</dbReference>
<reference evidence="12" key="2">
    <citation type="journal article" date="2023" name="Science">
        <title>Genomic signatures of disease resistance in endangered staghorn corals.</title>
        <authorList>
            <person name="Vollmer S.V."/>
            <person name="Selwyn J.D."/>
            <person name="Despard B.A."/>
            <person name="Roesel C.L."/>
        </authorList>
    </citation>
    <scope>NUCLEOTIDE SEQUENCE</scope>
    <source>
        <strain evidence="12">K2</strain>
    </source>
</reference>